<feature type="coiled-coil region" evidence="1">
    <location>
        <begin position="168"/>
        <end position="225"/>
    </location>
</feature>
<name>A0A803JA94_XENTR</name>
<dbReference type="InParanoid" id="A0A803JA94"/>
<reference evidence="3" key="2">
    <citation type="submission" date="2021-03" db="UniProtKB">
        <authorList>
            <consortium name="Ensembl"/>
        </authorList>
    </citation>
    <scope>IDENTIFICATION</scope>
</reference>
<dbReference type="Ensembl" id="ENSXETT00000112855">
    <property type="protein sequence ID" value="ENSXETP00000104758"/>
    <property type="gene ID" value="ENSXETG00000043209"/>
</dbReference>
<dbReference type="SUPFAM" id="SSF56219">
    <property type="entry name" value="DNase I-like"/>
    <property type="match status" value="1"/>
</dbReference>
<evidence type="ECO:0000313" key="3">
    <source>
        <dbReference type="Ensembl" id="ENSXETP00000104758"/>
    </source>
</evidence>
<keyword evidence="1" id="KW-0175">Coiled coil</keyword>
<proteinExistence type="predicted"/>
<dbReference type="AlphaFoldDB" id="A0A803JA94"/>
<dbReference type="Gene3D" id="3.60.10.10">
    <property type="entry name" value="Endonuclease/exonuclease/phosphatase"/>
    <property type="match status" value="1"/>
</dbReference>
<sequence length="347" mass="39607">MSKLAEFSPAPLCLMGDFNSGMDPSLDRLNTHTQGPTKLVQWATSMFLQDAWRWKHPSQQSFSCHSQTHKSLSRIDQALTTLDILPILDQITYLPQAISDHFPLLLTLRWLPPTTHRSWRLSPLWFKNPEVEAKNAEAYKEYWATNVNTASPNTLWDASKAVMRGTLAHAIAQARNNAKAQVRQAEEELTQAEREHILSPLDLSYNKLLQAKNTLEREETSLTKKAILYQSQRTFEKGDKNGKLLAFLAKAQSSPSAVARIQTSTGAWVTDPPSHSTRICNATLHLYGKLYSYSTLPIFRYYYNTNTISRLPSTLRLPNIYPRNRTGHSRPTLRQNPRPRWTPIRVV</sequence>
<organism evidence="3">
    <name type="scientific">Xenopus tropicalis</name>
    <name type="common">Western clawed frog</name>
    <name type="synonym">Silurana tropicalis</name>
    <dbReference type="NCBI Taxonomy" id="8364"/>
    <lineage>
        <taxon>Eukaryota</taxon>
        <taxon>Metazoa</taxon>
        <taxon>Chordata</taxon>
        <taxon>Craniata</taxon>
        <taxon>Vertebrata</taxon>
        <taxon>Euteleostomi</taxon>
        <taxon>Amphibia</taxon>
        <taxon>Batrachia</taxon>
        <taxon>Anura</taxon>
        <taxon>Pipoidea</taxon>
        <taxon>Pipidae</taxon>
        <taxon>Xenopodinae</taxon>
        <taxon>Xenopus</taxon>
        <taxon>Silurana</taxon>
    </lineage>
</organism>
<accession>A0A803JA94</accession>
<evidence type="ECO:0000256" key="1">
    <source>
        <dbReference type="SAM" id="Coils"/>
    </source>
</evidence>
<dbReference type="GeneTree" id="ENSGT01040000240943"/>
<reference evidence="3" key="1">
    <citation type="journal article" date="2010" name="Science">
        <title>The genome of the Western clawed frog Xenopus tropicalis.</title>
        <authorList>
            <person name="Hellsten U."/>
            <person name="Harland R.M."/>
            <person name="Gilchrist M.J."/>
            <person name="Hendrix D."/>
            <person name="Jurka J."/>
            <person name="Kapitonov V."/>
            <person name="Ovcharenko I."/>
            <person name="Putnam N.H."/>
            <person name="Shu S."/>
            <person name="Taher L."/>
            <person name="Blitz I.L."/>
            <person name="Blumberg B."/>
            <person name="Dichmann D.S."/>
            <person name="Dubchak I."/>
            <person name="Amaya E."/>
            <person name="Detter J.C."/>
            <person name="Fletcher R."/>
            <person name="Gerhard D.S."/>
            <person name="Goodstein D."/>
            <person name="Graves T."/>
            <person name="Grigoriev I.V."/>
            <person name="Grimwood J."/>
            <person name="Kawashima T."/>
            <person name="Lindquist E."/>
            <person name="Lucas S.M."/>
            <person name="Mead P.E."/>
            <person name="Mitros T."/>
            <person name="Ogino H."/>
            <person name="Ohta Y."/>
            <person name="Poliakov A.V."/>
            <person name="Pollet N."/>
            <person name="Robert J."/>
            <person name="Salamov A."/>
            <person name="Sater A.K."/>
            <person name="Schmutz J."/>
            <person name="Terry A."/>
            <person name="Vize P.D."/>
            <person name="Warren W.C."/>
            <person name="Wells D."/>
            <person name="Wills A."/>
            <person name="Wilson R.K."/>
            <person name="Zimmerman L.B."/>
            <person name="Zorn A.M."/>
            <person name="Grainger R."/>
            <person name="Grammer T."/>
            <person name="Khokha M.K."/>
            <person name="Richardson P.M."/>
            <person name="Rokhsar D.S."/>
        </authorList>
    </citation>
    <scope>NUCLEOTIDE SEQUENCE [LARGE SCALE GENOMIC DNA]</scope>
    <source>
        <strain evidence="3">Nigerian</strain>
    </source>
</reference>
<evidence type="ECO:0008006" key="4">
    <source>
        <dbReference type="Google" id="ProtNLM"/>
    </source>
</evidence>
<evidence type="ECO:0000256" key="2">
    <source>
        <dbReference type="SAM" id="MobiDB-lite"/>
    </source>
</evidence>
<feature type="region of interest" description="Disordered" evidence="2">
    <location>
        <begin position="322"/>
        <end position="347"/>
    </location>
</feature>
<protein>
    <recommendedName>
        <fullName evidence="4">Endonuclease/exonuclease/phosphatase domain-containing protein</fullName>
    </recommendedName>
</protein>
<dbReference type="InterPro" id="IPR036691">
    <property type="entry name" value="Endo/exonu/phosph_ase_sf"/>
</dbReference>